<feature type="compositionally biased region" description="Polar residues" evidence="1">
    <location>
        <begin position="246"/>
        <end position="264"/>
    </location>
</feature>
<evidence type="ECO:0000313" key="3">
    <source>
        <dbReference type="Proteomes" id="UP001146120"/>
    </source>
</evidence>
<reference evidence="2" key="1">
    <citation type="submission" date="2022-11" db="EMBL/GenBank/DDBJ databases">
        <authorList>
            <person name="Morgan W.R."/>
            <person name="Tartar A."/>
        </authorList>
    </citation>
    <scope>NUCLEOTIDE SEQUENCE</scope>
    <source>
        <strain evidence="2">ARSEF 373</strain>
    </source>
</reference>
<dbReference type="Proteomes" id="UP001146120">
    <property type="component" value="Unassembled WGS sequence"/>
</dbReference>
<comment type="caution">
    <text evidence="2">The sequence shown here is derived from an EMBL/GenBank/DDBJ whole genome shotgun (WGS) entry which is preliminary data.</text>
</comment>
<feature type="region of interest" description="Disordered" evidence="1">
    <location>
        <begin position="622"/>
        <end position="668"/>
    </location>
</feature>
<gene>
    <name evidence="2" type="ORF">N0F65_012244</name>
</gene>
<evidence type="ECO:0000313" key="2">
    <source>
        <dbReference type="EMBL" id="DBA04661.1"/>
    </source>
</evidence>
<name>A0AAV2ZB50_9STRA</name>
<evidence type="ECO:0008006" key="4">
    <source>
        <dbReference type="Google" id="ProtNLM"/>
    </source>
</evidence>
<feature type="region of interest" description="Disordered" evidence="1">
    <location>
        <begin position="584"/>
        <end position="604"/>
    </location>
</feature>
<feature type="compositionally biased region" description="Low complexity" evidence="1">
    <location>
        <begin position="203"/>
        <end position="218"/>
    </location>
</feature>
<feature type="region of interest" description="Disordered" evidence="1">
    <location>
        <begin position="121"/>
        <end position="141"/>
    </location>
</feature>
<protein>
    <recommendedName>
        <fullName evidence="4">C2 domain-containing protein</fullName>
    </recommendedName>
</protein>
<proteinExistence type="predicted"/>
<sequence length="684" mass="76096">MEWVRMQEMMAAPPAPAMVKHHSHLHRRSDSIGMDLPTSDVHGHGRMDDPKPFVLVDSKNRVRELTSTAPIKIPATKPLTMPMSVPSRATMMEDQPMMDEQAQLEQQLQMQKEEMHFHRPLPRPQLNQGAPYPPTSSGHEQRPLLFGHAFTYSDNNSQSFMNPLKTPPTVPPISPFAGLALSAPAKTTISSAKNPFASRFGAPSSSSSISDNSPRLPSLNAFRSGSPGPLKMGIAAPRPPPLSLRTGESGSQSMSGLPTSMPSMSPPVQTSFVNFSSSLSTQPSTPLFAPSQPPSHGFSHSLPSVSFLSERRANNMSFDGSESITMSMEVQVKVVRANVWLSARYVDQQDGFLAVARLNGQERVSHATMEPQPSSARAKKYSSVAVKWEEDATLVPFQLQLQSHQEPQLDEQADEQHAAPVRIDISVFLCRKPCRETRKPNTFVFVGHGALTLRQADVDAALSSRQVLFVISLVDGIGDVQVKLQVLTPQDKQRQAQSSPDQGGGGFAIHWSSMAALQQDLEDKARRKAEGEQKLLLRLRKHEDRVLELKRLRAQVLDAMHVHRAARRIQAMFRTNLERQRYERDRHRRAEEARRQAKKAAARQRVLERNQLRSQLMLDRLRQYTNETRSPQAKSKVDTTRSTKPAPMSGQGGNLSSTQALHDCKPNSTNNAQTIKHIIMFTIQ</sequence>
<dbReference type="PROSITE" id="PS50096">
    <property type="entry name" value="IQ"/>
    <property type="match status" value="1"/>
</dbReference>
<feature type="compositionally biased region" description="Polar residues" evidence="1">
    <location>
        <begin position="654"/>
        <end position="668"/>
    </location>
</feature>
<feature type="region of interest" description="Disordered" evidence="1">
    <location>
        <begin position="199"/>
        <end position="264"/>
    </location>
</feature>
<keyword evidence="3" id="KW-1185">Reference proteome</keyword>
<dbReference type="AlphaFoldDB" id="A0AAV2ZB50"/>
<accession>A0AAV2ZB50</accession>
<feature type="compositionally biased region" description="Basic and acidic residues" evidence="1">
    <location>
        <begin position="584"/>
        <end position="595"/>
    </location>
</feature>
<evidence type="ECO:0000256" key="1">
    <source>
        <dbReference type="SAM" id="MobiDB-lite"/>
    </source>
</evidence>
<dbReference type="EMBL" id="DAKRPA010000006">
    <property type="protein sequence ID" value="DBA04661.1"/>
    <property type="molecule type" value="Genomic_DNA"/>
</dbReference>
<organism evidence="2 3">
    <name type="scientific">Lagenidium giganteum</name>
    <dbReference type="NCBI Taxonomy" id="4803"/>
    <lineage>
        <taxon>Eukaryota</taxon>
        <taxon>Sar</taxon>
        <taxon>Stramenopiles</taxon>
        <taxon>Oomycota</taxon>
        <taxon>Peronosporomycetes</taxon>
        <taxon>Pythiales</taxon>
        <taxon>Pythiaceae</taxon>
    </lineage>
</organism>
<reference evidence="2" key="2">
    <citation type="journal article" date="2023" name="Microbiol Resour">
        <title>Decontamination and Annotation of the Draft Genome Sequence of the Oomycete Lagenidium giganteum ARSEF 373.</title>
        <authorList>
            <person name="Morgan W.R."/>
            <person name="Tartar A."/>
        </authorList>
    </citation>
    <scope>NUCLEOTIDE SEQUENCE</scope>
    <source>
        <strain evidence="2">ARSEF 373</strain>
    </source>
</reference>
<feature type="compositionally biased region" description="Polar residues" evidence="1">
    <location>
        <begin position="623"/>
        <end position="633"/>
    </location>
</feature>